<sequence>MDSEEFKKIVVQNGPALQVSKKPKTLVEAMTSNFALANSDINWKFHNGLVFAWLMGSTVASSRLNRLSKNQRSTVPFCEAWGRVAKRDNGKIHINERRFTRWLSVSTNDLEQFYQETLRAIDAMVTYSAPFSIGSLYDLAQGLDNDFYYQNSELTQEAVERFRVSAAEQFLNGQNA</sequence>
<evidence type="ECO:0000313" key="1">
    <source>
        <dbReference type="EMBL" id="SAY46563.1"/>
    </source>
</evidence>
<dbReference type="RefSeq" id="WP_172691769.1">
    <property type="nucleotide sequence ID" value="NZ_LT575491.1"/>
</dbReference>
<gene>
    <name evidence="1" type="ORF">PWN146_05332</name>
</gene>
<dbReference type="EMBL" id="LT575491">
    <property type="protein sequence ID" value="SAY46563.1"/>
    <property type="molecule type" value="Genomic_DNA"/>
</dbReference>
<dbReference type="AlphaFoldDB" id="A0A1C3HND7"/>
<accession>A0A1C3HND7</accession>
<proteinExistence type="predicted"/>
<name>A0A1C3HND7_SERMA</name>
<protein>
    <submittedName>
        <fullName evidence="1">Uncharacterized protein</fullName>
    </submittedName>
</protein>
<organism evidence="1">
    <name type="scientific">Serratia marcescens</name>
    <dbReference type="NCBI Taxonomy" id="615"/>
    <lineage>
        <taxon>Bacteria</taxon>
        <taxon>Pseudomonadati</taxon>
        <taxon>Pseudomonadota</taxon>
        <taxon>Gammaproteobacteria</taxon>
        <taxon>Enterobacterales</taxon>
        <taxon>Yersiniaceae</taxon>
        <taxon>Serratia</taxon>
    </lineage>
</organism>
<reference evidence="1" key="1">
    <citation type="submission" date="2016-05" db="EMBL/GenBank/DDBJ databases">
        <authorList>
            <person name="Lavstsen T."/>
            <person name="Jespersen J.S."/>
        </authorList>
    </citation>
    <scope>NUCLEOTIDE SEQUENCE</scope>
    <source>
        <strain evidence="1">PWN146_assembly</strain>
    </source>
</reference>